<evidence type="ECO:0000256" key="5">
    <source>
        <dbReference type="ARBA" id="ARBA00022840"/>
    </source>
</evidence>
<protein>
    <recommendedName>
        <fullName evidence="8">Glutamate--tRNA ligase</fullName>
        <ecNumber evidence="8">6.1.1.17</ecNumber>
    </recommendedName>
    <alternativeName>
        <fullName evidence="8">Glutamyl-tRNA synthetase</fullName>
        <shortName evidence="8">GluRS</shortName>
    </alternativeName>
</protein>
<evidence type="ECO:0000256" key="3">
    <source>
        <dbReference type="ARBA" id="ARBA00022598"/>
    </source>
</evidence>
<dbReference type="InterPro" id="IPR020058">
    <property type="entry name" value="Glu/Gln-tRNA-synth_Ib_cat-dom"/>
</dbReference>
<dbReference type="InterPro" id="IPR045462">
    <property type="entry name" value="aa-tRNA-synth_I_cd-bd"/>
</dbReference>
<evidence type="ECO:0000256" key="1">
    <source>
        <dbReference type="ARBA" id="ARBA00007894"/>
    </source>
</evidence>
<feature type="binding site" evidence="8">
    <location>
        <position position="258"/>
    </location>
    <ligand>
        <name>ATP</name>
        <dbReference type="ChEBI" id="CHEBI:30616"/>
    </ligand>
</feature>
<keyword evidence="8" id="KW-0862">Zinc</keyword>
<dbReference type="SUPFAM" id="SSF52374">
    <property type="entry name" value="Nucleotidylyl transferase"/>
    <property type="match status" value="1"/>
</dbReference>
<evidence type="ECO:0000259" key="10">
    <source>
        <dbReference type="Pfam" id="PF19269"/>
    </source>
</evidence>
<dbReference type="InterPro" id="IPR049940">
    <property type="entry name" value="GluQ/Sye"/>
</dbReference>
<dbReference type="AlphaFoldDB" id="A0A6F9E4J4"/>
<dbReference type="InterPro" id="IPR004527">
    <property type="entry name" value="Glu-tRNA-ligase_bac/mito"/>
</dbReference>
<dbReference type="CDD" id="cd00808">
    <property type="entry name" value="GluRS_core"/>
    <property type="match status" value="1"/>
</dbReference>
<keyword evidence="6 8" id="KW-0648">Protein biosynthesis</keyword>
<dbReference type="Pfam" id="PF00749">
    <property type="entry name" value="tRNA-synt_1c"/>
    <property type="match status" value="1"/>
</dbReference>
<dbReference type="PANTHER" id="PTHR43311">
    <property type="entry name" value="GLUTAMATE--TRNA LIGASE"/>
    <property type="match status" value="1"/>
</dbReference>
<keyword evidence="5 8" id="KW-0067">ATP-binding</keyword>
<dbReference type="InterPro" id="IPR033910">
    <property type="entry name" value="GluRS_core"/>
</dbReference>
<dbReference type="InterPro" id="IPR014729">
    <property type="entry name" value="Rossmann-like_a/b/a_fold"/>
</dbReference>
<feature type="binding site" evidence="8">
    <location>
        <position position="113"/>
    </location>
    <ligand>
        <name>Zn(2+)</name>
        <dbReference type="ChEBI" id="CHEBI:29105"/>
    </ligand>
</feature>
<feature type="binding site" evidence="8">
    <location>
        <position position="111"/>
    </location>
    <ligand>
        <name>Zn(2+)</name>
        <dbReference type="ChEBI" id="CHEBI:29105"/>
    </ligand>
</feature>
<feature type="short sequence motif" description="'HIGH' region" evidence="8">
    <location>
        <begin position="14"/>
        <end position="24"/>
    </location>
</feature>
<dbReference type="Gene3D" id="1.10.8.70">
    <property type="entry name" value="Glutamate-tRNA synthetase, class I, anticodon-binding domain 1"/>
    <property type="match status" value="1"/>
</dbReference>
<evidence type="ECO:0000256" key="6">
    <source>
        <dbReference type="ARBA" id="ARBA00022917"/>
    </source>
</evidence>
<organism evidence="11 12">
    <name type="scientific">Kyrpidia spormannii</name>
    <dbReference type="NCBI Taxonomy" id="2055160"/>
    <lineage>
        <taxon>Bacteria</taxon>
        <taxon>Bacillati</taxon>
        <taxon>Bacillota</taxon>
        <taxon>Bacilli</taxon>
        <taxon>Bacillales</taxon>
        <taxon>Alicyclobacillaceae</taxon>
        <taxon>Kyrpidia</taxon>
    </lineage>
</organism>
<dbReference type="PRINTS" id="PR00987">
    <property type="entry name" value="TRNASYNTHGLU"/>
</dbReference>
<dbReference type="SUPFAM" id="SSF48163">
    <property type="entry name" value="An anticodon-binding domain of class I aminoacyl-tRNA synthetases"/>
    <property type="match status" value="1"/>
</dbReference>
<sequence>MTMTDGSVRVRFAPSPTGALHLGGVRTALLNWLFARHTGGRMVLRIDDTDLARSSEVHLRQILEGFRWLGLSFDEGIEEGGAFGPYRQSQRLEIYRRHLDNLIQRGLAYPCYCSAEELKAARESALKEGRTPRYPGTCRHLAPEERAAREAAGQRPVYRLRVDQDQPVVVDDLVRGRVEFAPDQLDDFVIFKSDGWPTYHFATVVDDLEMGITHVIRAEEHLSNTPRHVVLFQLLGGRVPAFAHVPMILAPDRTKLSKRHGATSVDEFRSLGFLPQALVNYCLLLGWSPGDEEEIISLDKAVARFSIDRIVKHAAVYDLRKLEWINGHYLRTMPLDKVWEYARPFFEEAGFVSPTATEAEIQAAQARLDAVRERVHTLVEAVDAVSYFYRPVTEYDPKGVRKHLQRPETADLLQEARKVLEGAESWDTATLETLYRDLIAKRGIKGGELIHPTRLALTGRTVGPGLFEVMALLGREATLDRLAQAIQYLRSQTTPSTTPTGL</sequence>
<dbReference type="PROSITE" id="PS00178">
    <property type="entry name" value="AA_TRNA_LIGASE_I"/>
    <property type="match status" value="1"/>
</dbReference>
<feature type="short sequence motif" description="'KMSKS' region" evidence="8">
    <location>
        <begin position="255"/>
        <end position="259"/>
    </location>
</feature>
<comment type="subcellular location">
    <subcellularLocation>
        <location evidence="8">Cytoplasm</location>
    </subcellularLocation>
</comment>
<feature type="domain" description="Glutamyl/glutaminyl-tRNA synthetase class Ib catalytic" evidence="9">
    <location>
        <begin position="8"/>
        <end position="324"/>
    </location>
</feature>
<dbReference type="EC" id="6.1.1.17" evidence="8"/>
<dbReference type="Gene3D" id="3.40.50.620">
    <property type="entry name" value="HUPs"/>
    <property type="match status" value="1"/>
</dbReference>
<evidence type="ECO:0000256" key="8">
    <source>
        <dbReference type="HAMAP-Rule" id="MF_00022"/>
    </source>
</evidence>
<accession>A0A6F9E4J4</accession>
<dbReference type="GO" id="GO:0008270">
    <property type="term" value="F:zinc ion binding"/>
    <property type="evidence" value="ECO:0007669"/>
    <property type="project" value="UniProtKB-UniRule"/>
</dbReference>
<comment type="function">
    <text evidence="8">Catalyzes the attachment of glutamate to tRNA(Glu) in a two-step reaction: glutamate is first activated by ATP to form Glu-AMP and then transferred to the acceptor end of tRNA(Glu).</text>
</comment>
<dbReference type="GO" id="GO:0006424">
    <property type="term" value="P:glutamyl-tRNA aminoacylation"/>
    <property type="evidence" value="ECO:0007669"/>
    <property type="project" value="UniProtKB-UniRule"/>
</dbReference>
<evidence type="ECO:0000259" key="9">
    <source>
        <dbReference type="Pfam" id="PF00749"/>
    </source>
</evidence>
<dbReference type="Proteomes" id="UP000502196">
    <property type="component" value="Chromosome"/>
</dbReference>
<keyword evidence="8" id="KW-0479">Metal-binding</keyword>
<dbReference type="GO" id="GO:0005524">
    <property type="term" value="F:ATP binding"/>
    <property type="evidence" value="ECO:0007669"/>
    <property type="project" value="UniProtKB-UniRule"/>
</dbReference>
<keyword evidence="4 8" id="KW-0547">Nucleotide-binding</keyword>
<comment type="catalytic activity">
    <reaction evidence="8">
        <text>tRNA(Glu) + L-glutamate + ATP = L-glutamyl-tRNA(Glu) + AMP + diphosphate</text>
        <dbReference type="Rhea" id="RHEA:23540"/>
        <dbReference type="Rhea" id="RHEA-COMP:9663"/>
        <dbReference type="Rhea" id="RHEA-COMP:9680"/>
        <dbReference type="ChEBI" id="CHEBI:29985"/>
        <dbReference type="ChEBI" id="CHEBI:30616"/>
        <dbReference type="ChEBI" id="CHEBI:33019"/>
        <dbReference type="ChEBI" id="CHEBI:78442"/>
        <dbReference type="ChEBI" id="CHEBI:78520"/>
        <dbReference type="ChEBI" id="CHEBI:456215"/>
        <dbReference type="EC" id="6.1.1.17"/>
    </reaction>
</comment>
<evidence type="ECO:0000256" key="4">
    <source>
        <dbReference type="ARBA" id="ARBA00022741"/>
    </source>
</evidence>
<comment type="subunit">
    <text evidence="8">Monomer.</text>
</comment>
<feature type="domain" description="Aminoacyl-tRNA synthetase class I anticodon-binding" evidence="10">
    <location>
        <begin position="340"/>
        <end position="486"/>
    </location>
</feature>
<reference evidence="11 12" key="1">
    <citation type="submission" date="2020-04" db="EMBL/GenBank/DDBJ databases">
        <authorList>
            <person name="Hogendoorn C."/>
        </authorList>
    </citation>
    <scope>NUCLEOTIDE SEQUENCE [LARGE SCALE GENOMIC DNA]</scope>
    <source>
        <strain evidence="11">COOX1</strain>
    </source>
</reference>
<dbReference type="InterPro" id="IPR008925">
    <property type="entry name" value="aa_tRNA-synth_I_cd-bd_sf"/>
</dbReference>
<dbReference type="FunFam" id="3.40.50.620:FF:000045">
    <property type="entry name" value="Glutamate--tRNA ligase, mitochondrial"/>
    <property type="match status" value="1"/>
</dbReference>
<dbReference type="GO" id="GO:0005829">
    <property type="term" value="C:cytosol"/>
    <property type="evidence" value="ECO:0007669"/>
    <property type="project" value="TreeGrafter"/>
</dbReference>
<dbReference type="PANTHER" id="PTHR43311:SF2">
    <property type="entry name" value="GLUTAMATE--TRNA LIGASE, MITOCHONDRIAL-RELATED"/>
    <property type="match status" value="1"/>
</dbReference>
<comment type="cofactor">
    <cofactor evidence="8">
        <name>Zn(2+)</name>
        <dbReference type="ChEBI" id="CHEBI:29105"/>
    </cofactor>
    <text evidence="8">Binds 1 zinc ion per subunit.</text>
</comment>
<dbReference type="HAMAP" id="MF_00022">
    <property type="entry name" value="Glu_tRNA_synth_type1"/>
    <property type="match status" value="1"/>
</dbReference>
<evidence type="ECO:0000313" key="11">
    <source>
        <dbReference type="EMBL" id="CAB3391779.1"/>
    </source>
</evidence>
<dbReference type="InterPro" id="IPR000924">
    <property type="entry name" value="Glu/Gln-tRNA-synth"/>
</dbReference>
<proteinExistence type="inferred from homology"/>
<evidence type="ECO:0000256" key="2">
    <source>
        <dbReference type="ARBA" id="ARBA00022490"/>
    </source>
</evidence>
<dbReference type="InterPro" id="IPR020751">
    <property type="entry name" value="aa-tRNA-synth_I_codon-bd_sub2"/>
</dbReference>
<feature type="binding site" evidence="8">
    <location>
        <position position="138"/>
    </location>
    <ligand>
        <name>Zn(2+)</name>
        <dbReference type="ChEBI" id="CHEBI:29105"/>
    </ligand>
</feature>
<keyword evidence="3 8" id="KW-0436">Ligase</keyword>
<dbReference type="GO" id="GO:0000049">
    <property type="term" value="F:tRNA binding"/>
    <property type="evidence" value="ECO:0007669"/>
    <property type="project" value="InterPro"/>
</dbReference>
<dbReference type="InterPro" id="IPR001412">
    <property type="entry name" value="aa-tRNA-synth_I_CS"/>
</dbReference>
<dbReference type="Gene3D" id="1.10.10.350">
    <property type="match status" value="1"/>
</dbReference>
<gene>
    <name evidence="8 11" type="primary">gltX</name>
    <name evidence="11" type="ORF">COOX1_1081</name>
</gene>
<dbReference type="GO" id="GO:0004818">
    <property type="term" value="F:glutamate-tRNA ligase activity"/>
    <property type="evidence" value="ECO:0007669"/>
    <property type="project" value="UniProtKB-UniRule"/>
</dbReference>
<dbReference type="NCBIfam" id="TIGR00464">
    <property type="entry name" value="gltX_bact"/>
    <property type="match status" value="1"/>
</dbReference>
<name>A0A6F9E4J4_9BACL</name>
<feature type="binding site" evidence="8">
    <location>
        <position position="140"/>
    </location>
    <ligand>
        <name>Zn(2+)</name>
        <dbReference type="ChEBI" id="CHEBI:29105"/>
    </ligand>
</feature>
<evidence type="ECO:0000256" key="7">
    <source>
        <dbReference type="ARBA" id="ARBA00023146"/>
    </source>
</evidence>
<keyword evidence="2 8" id="KW-0963">Cytoplasm</keyword>
<keyword evidence="7 8" id="KW-0030">Aminoacyl-tRNA synthetase</keyword>
<dbReference type="InterPro" id="IPR020752">
    <property type="entry name" value="Glu-tRNA-synth_I_codon-bd_sub1"/>
</dbReference>
<evidence type="ECO:0000313" key="12">
    <source>
        <dbReference type="Proteomes" id="UP000502196"/>
    </source>
</evidence>
<dbReference type="Pfam" id="PF19269">
    <property type="entry name" value="Anticodon_2"/>
    <property type="match status" value="1"/>
</dbReference>
<dbReference type="EMBL" id="LR792683">
    <property type="protein sequence ID" value="CAB3391779.1"/>
    <property type="molecule type" value="Genomic_DNA"/>
</dbReference>
<comment type="similarity">
    <text evidence="1 8">Belongs to the class-I aminoacyl-tRNA synthetase family. Glutamate--tRNA ligase type 1 subfamily.</text>
</comment>